<gene>
    <name evidence="1" type="ORF">BDM02DRAFT_3273551</name>
</gene>
<name>A0ACB6YXR0_THEGA</name>
<reference evidence="1" key="1">
    <citation type="submission" date="2019-10" db="EMBL/GenBank/DDBJ databases">
        <authorList>
            <consortium name="DOE Joint Genome Institute"/>
            <person name="Kuo A."/>
            <person name="Miyauchi S."/>
            <person name="Kiss E."/>
            <person name="Drula E."/>
            <person name="Kohler A."/>
            <person name="Sanchez-Garcia M."/>
            <person name="Andreopoulos B."/>
            <person name="Barry K.W."/>
            <person name="Bonito G."/>
            <person name="Buee M."/>
            <person name="Carver A."/>
            <person name="Chen C."/>
            <person name="Cichocki N."/>
            <person name="Clum A."/>
            <person name="Culley D."/>
            <person name="Crous P.W."/>
            <person name="Fauchery L."/>
            <person name="Girlanda M."/>
            <person name="Hayes R."/>
            <person name="Keri Z."/>
            <person name="Labutti K."/>
            <person name="Lipzen A."/>
            <person name="Lombard V."/>
            <person name="Magnuson J."/>
            <person name="Maillard F."/>
            <person name="Morin E."/>
            <person name="Murat C."/>
            <person name="Nolan M."/>
            <person name="Ohm R."/>
            <person name="Pangilinan J."/>
            <person name="Pereira M."/>
            <person name="Perotto S."/>
            <person name="Peter M."/>
            <person name="Riley R."/>
            <person name="Sitrit Y."/>
            <person name="Stielow B."/>
            <person name="Szollosi G."/>
            <person name="Zifcakova L."/>
            <person name="Stursova M."/>
            <person name="Spatafora J.W."/>
            <person name="Tedersoo L."/>
            <person name="Vaario L.-M."/>
            <person name="Yamada A."/>
            <person name="Yan M."/>
            <person name="Wang P."/>
            <person name="Xu J."/>
            <person name="Bruns T."/>
            <person name="Baldrian P."/>
            <person name="Vilgalys R."/>
            <person name="Henrissat B."/>
            <person name="Grigoriev I.V."/>
            <person name="Hibbett D."/>
            <person name="Nagy L.G."/>
            <person name="Martin F.M."/>
        </authorList>
    </citation>
    <scope>NUCLEOTIDE SEQUENCE</scope>
    <source>
        <strain evidence="1">P2</strain>
    </source>
</reference>
<organism evidence="1 2">
    <name type="scientific">Thelephora ganbajun</name>
    <name type="common">Ganba fungus</name>
    <dbReference type="NCBI Taxonomy" id="370292"/>
    <lineage>
        <taxon>Eukaryota</taxon>
        <taxon>Fungi</taxon>
        <taxon>Dikarya</taxon>
        <taxon>Basidiomycota</taxon>
        <taxon>Agaricomycotina</taxon>
        <taxon>Agaricomycetes</taxon>
        <taxon>Thelephorales</taxon>
        <taxon>Thelephoraceae</taxon>
        <taxon>Thelephora</taxon>
    </lineage>
</organism>
<protein>
    <submittedName>
        <fullName evidence="1">Uncharacterized protein</fullName>
    </submittedName>
</protein>
<keyword evidence="2" id="KW-1185">Reference proteome</keyword>
<accession>A0ACB6YXR0</accession>
<comment type="caution">
    <text evidence="1">The sequence shown here is derived from an EMBL/GenBank/DDBJ whole genome shotgun (WGS) entry which is preliminary data.</text>
</comment>
<dbReference type="EMBL" id="MU118601">
    <property type="protein sequence ID" value="KAF9642216.1"/>
    <property type="molecule type" value="Genomic_DNA"/>
</dbReference>
<sequence length="251" mass="28063">MPFLSRHQNATSTTGPSNAFNSNGQGPAIGDQRHLQHSLMLPPQGELQKSRKTSTEAHSLNCPTDEIHDALEVPQIVVDGIEHIVDVKEALCATLFGTLNSEKWRSHIVKDKLKLMEYFANLPKDSEPFTACKKNASILPWLRSRVDEGGEKGEEETKLWLAILWSDYTNLPEDVRDQVLEVTKAAILGVRHDVSFISRIMAAEKERYQAMLDGHKAASLEDEPERLRAKVEGLNEGIEKFAQVVGEKAKQ</sequence>
<evidence type="ECO:0000313" key="2">
    <source>
        <dbReference type="Proteomes" id="UP000886501"/>
    </source>
</evidence>
<evidence type="ECO:0000313" key="1">
    <source>
        <dbReference type="EMBL" id="KAF9642216.1"/>
    </source>
</evidence>
<reference evidence="1" key="2">
    <citation type="journal article" date="2020" name="Nat. Commun.">
        <title>Large-scale genome sequencing of mycorrhizal fungi provides insights into the early evolution of symbiotic traits.</title>
        <authorList>
            <person name="Miyauchi S."/>
            <person name="Kiss E."/>
            <person name="Kuo A."/>
            <person name="Drula E."/>
            <person name="Kohler A."/>
            <person name="Sanchez-Garcia M."/>
            <person name="Morin E."/>
            <person name="Andreopoulos B."/>
            <person name="Barry K.W."/>
            <person name="Bonito G."/>
            <person name="Buee M."/>
            <person name="Carver A."/>
            <person name="Chen C."/>
            <person name="Cichocki N."/>
            <person name="Clum A."/>
            <person name="Culley D."/>
            <person name="Crous P.W."/>
            <person name="Fauchery L."/>
            <person name="Girlanda M."/>
            <person name="Hayes R.D."/>
            <person name="Keri Z."/>
            <person name="LaButti K."/>
            <person name="Lipzen A."/>
            <person name="Lombard V."/>
            <person name="Magnuson J."/>
            <person name="Maillard F."/>
            <person name="Murat C."/>
            <person name="Nolan M."/>
            <person name="Ohm R.A."/>
            <person name="Pangilinan J."/>
            <person name="Pereira M.F."/>
            <person name="Perotto S."/>
            <person name="Peter M."/>
            <person name="Pfister S."/>
            <person name="Riley R."/>
            <person name="Sitrit Y."/>
            <person name="Stielow J.B."/>
            <person name="Szollosi G."/>
            <person name="Zifcakova L."/>
            <person name="Stursova M."/>
            <person name="Spatafora J.W."/>
            <person name="Tedersoo L."/>
            <person name="Vaario L.M."/>
            <person name="Yamada A."/>
            <person name="Yan M."/>
            <person name="Wang P."/>
            <person name="Xu J."/>
            <person name="Bruns T."/>
            <person name="Baldrian P."/>
            <person name="Vilgalys R."/>
            <person name="Dunand C."/>
            <person name="Henrissat B."/>
            <person name="Grigoriev I.V."/>
            <person name="Hibbett D."/>
            <person name="Nagy L.G."/>
            <person name="Martin F.M."/>
        </authorList>
    </citation>
    <scope>NUCLEOTIDE SEQUENCE</scope>
    <source>
        <strain evidence="1">P2</strain>
    </source>
</reference>
<dbReference type="Proteomes" id="UP000886501">
    <property type="component" value="Unassembled WGS sequence"/>
</dbReference>
<proteinExistence type="predicted"/>